<evidence type="ECO:0000256" key="2">
    <source>
        <dbReference type="ARBA" id="ARBA00012513"/>
    </source>
</evidence>
<dbReference type="CDD" id="cd14066">
    <property type="entry name" value="STKc_IRAK"/>
    <property type="match status" value="1"/>
</dbReference>
<dbReference type="InterPro" id="IPR032872">
    <property type="entry name" value="WAK_assoc_C"/>
</dbReference>
<organism evidence="16 17">
    <name type="scientific">Spinacia oleracea</name>
    <name type="common">Spinach</name>
    <dbReference type="NCBI Taxonomy" id="3562"/>
    <lineage>
        <taxon>Eukaryota</taxon>
        <taxon>Viridiplantae</taxon>
        <taxon>Streptophyta</taxon>
        <taxon>Embryophyta</taxon>
        <taxon>Tracheophyta</taxon>
        <taxon>Spermatophyta</taxon>
        <taxon>Magnoliopsida</taxon>
        <taxon>eudicotyledons</taxon>
        <taxon>Gunneridae</taxon>
        <taxon>Pentapetalae</taxon>
        <taxon>Caryophyllales</taxon>
        <taxon>Chenopodiaceae</taxon>
        <taxon>Chenopodioideae</taxon>
        <taxon>Anserineae</taxon>
        <taxon>Spinacia</taxon>
    </lineage>
</organism>
<protein>
    <recommendedName>
        <fullName evidence="2">non-specific serine/threonine protein kinase</fullName>
        <ecNumber evidence="2">2.7.11.1</ecNumber>
    </recommendedName>
</protein>
<dbReference type="SMART" id="SM00220">
    <property type="entry name" value="S_TKc"/>
    <property type="match status" value="1"/>
</dbReference>
<accession>A0ABM3RMP2</accession>
<evidence type="ECO:0000256" key="10">
    <source>
        <dbReference type="ARBA" id="ARBA00048679"/>
    </source>
</evidence>
<evidence type="ECO:0000256" key="8">
    <source>
        <dbReference type="ARBA" id="ARBA00023180"/>
    </source>
</evidence>
<feature type="chain" id="PRO_5047000902" description="non-specific serine/threonine protein kinase" evidence="14">
    <location>
        <begin position="30"/>
        <end position="684"/>
    </location>
</feature>
<dbReference type="EC" id="2.7.11.1" evidence="2"/>
<dbReference type="PROSITE" id="PS00107">
    <property type="entry name" value="PROTEIN_KINASE_ATP"/>
    <property type="match status" value="1"/>
</dbReference>
<name>A0ABM3RMP2_SPIOL</name>
<keyword evidence="3" id="KW-0808">Transferase</keyword>
<evidence type="ECO:0000256" key="6">
    <source>
        <dbReference type="ARBA" id="ARBA00022777"/>
    </source>
</evidence>
<dbReference type="Gene3D" id="3.30.200.20">
    <property type="entry name" value="Phosphorylase Kinase, domain 1"/>
    <property type="match status" value="1"/>
</dbReference>
<keyword evidence="13" id="KW-0472">Membrane</keyword>
<keyword evidence="8" id="KW-0325">Glycoprotein</keyword>
<dbReference type="InterPro" id="IPR011009">
    <property type="entry name" value="Kinase-like_dom_sf"/>
</dbReference>
<reference evidence="16" key="1">
    <citation type="journal article" date="2021" name="Nat. Commun.">
        <title>Genomic analyses provide insights into spinach domestication and the genetic basis of agronomic traits.</title>
        <authorList>
            <person name="Cai X."/>
            <person name="Sun X."/>
            <person name="Xu C."/>
            <person name="Sun H."/>
            <person name="Wang X."/>
            <person name="Ge C."/>
            <person name="Zhang Z."/>
            <person name="Wang Q."/>
            <person name="Fei Z."/>
            <person name="Jiao C."/>
            <person name="Wang Q."/>
        </authorList>
    </citation>
    <scope>NUCLEOTIDE SEQUENCE [LARGE SCALE GENOMIC DNA]</scope>
    <source>
        <strain evidence="16">cv. Varoflay</strain>
    </source>
</reference>
<dbReference type="InterPro" id="IPR025287">
    <property type="entry name" value="WAK_GUB"/>
</dbReference>
<evidence type="ECO:0000256" key="13">
    <source>
        <dbReference type="SAM" id="Phobius"/>
    </source>
</evidence>
<evidence type="ECO:0000256" key="11">
    <source>
        <dbReference type="PROSITE-ProRule" id="PRU10141"/>
    </source>
</evidence>
<dbReference type="SUPFAM" id="SSF56112">
    <property type="entry name" value="Protein kinase-like (PK-like)"/>
    <property type="match status" value="1"/>
</dbReference>
<dbReference type="InterPro" id="IPR000719">
    <property type="entry name" value="Prot_kinase_dom"/>
</dbReference>
<keyword evidence="5 11" id="KW-0547">Nucleotide-binding</keyword>
<dbReference type="PANTHER" id="PTHR46008:SF2">
    <property type="entry name" value="LEAF RUST 10 DISEASE-RESISTANCE LOCUS RECEPTOR-LIKE PROTEIN KINASE-LIKE 1.4"/>
    <property type="match status" value="1"/>
</dbReference>
<evidence type="ECO:0000256" key="5">
    <source>
        <dbReference type="ARBA" id="ARBA00022741"/>
    </source>
</evidence>
<evidence type="ECO:0000259" key="15">
    <source>
        <dbReference type="PROSITE" id="PS50011"/>
    </source>
</evidence>
<dbReference type="Proteomes" id="UP000813463">
    <property type="component" value="Chromosome 1"/>
</dbReference>
<dbReference type="RefSeq" id="XP_056696884.1">
    <property type="nucleotide sequence ID" value="XM_056840906.1"/>
</dbReference>
<reference evidence="17" key="2">
    <citation type="submission" date="2025-08" db="UniProtKB">
        <authorList>
            <consortium name="RefSeq"/>
        </authorList>
    </citation>
    <scope>IDENTIFICATION</scope>
    <source>
        <tissue evidence="17">Leaf</tissue>
    </source>
</reference>
<dbReference type="Pfam" id="PF00069">
    <property type="entry name" value="Pkinase"/>
    <property type="match status" value="1"/>
</dbReference>
<feature type="domain" description="Protein kinase" evidence="15">
    <location>
        <begin position="366"/>
        <end position="640"/>
    </location>
</feature>
<evidence type="ECO:0000256" key="9">
    <source>
        <dbReference type="ARBA" id="ARBA00047899"/>
    </source>
</evidence>
<dbReference type="PROSITE" id="PS50011">
    <property type="entry name" value="PROTEIN_KINASE_DOM"/>
    <property type="match status" value="1"/>
</dbReference>
<keyword evidence="16" id="KW-1185">Reference proteome</keyword>
<dbReference type="PANTHER" id="PTHR46008">
    <property type="entry name" value="LEAF RUST 10 DISEASE-RESISTANCE LOCUS RECEPTOR-LIKE PROTEIN KINASE-LIKE 1.4"/>
    <property type="match status" value="1"/>
</dbReference>
<feature type="transmembrane region" description="Helical" evidence="13">
    <location>
        <begin position="260"/>
        <end position="284"/>
    </location>
</feature>
<comment type="catalytic activity">
    <reaction evidence="10">
        <text>L-seryl-[protein] + ATP = O-phospho-L-seryl-[protein] + ADP + H(+)</text>
        <dbReference type="Rhea" id="RHEA:17989"/>
        <dbReference type="Rhea" id="RHEA-COMP:9863"/>
        <dbReference type="Rhea" id="RHEA-COMP:11604"/>
        <dbReference type="ChEBI" id="CHEBI:15378"/>
        <dbReference type="ChEBI" id="CHEBI:29999"/>
        <dbReference type="ChEBI" id="CHEBI:30616"/>
        <dbReference type="ChEBI" id="CHEBI:83421"/>
        <dbReference type="ChEBI" id="CHEBI:456216"/>
        <dbReference type="EC" id="2.7.11.1"/>
    </reaction>
</comment>
<feature type="signal peptide" evidence="14">
    <location>
        <begin position="1"/>
        <end position="29"/>
    </location>
</feature>
<evidence type="ECO:0000256" key="12">
    <source>
        <dbReference type="SAM" id="MobiDB-lite"/>
    </source>
</evidence>
<evidence type="ECO:0000256" key="3">
    <source>
        <dbReference type="ARBA" id="ARBA00022679"/>
    </source>
</evidence>
<dbReference type="InterPro" id="IPR008271">
    <property type="entry name" value="Ser/Thr_kinase_AS"/>
</dbReference>
<feature type="compositionally biased region" description="Polar residues" evidence="12">
    <location>
        <begin position="303"/>
        <end position="319"/>
    </location>
</feature>
<evidence type="ECO:0000256" key="1">
    <source>
        <dbReference type="ARBA" id="ARBA00004167"/>
    </source>
</evidence>
<feature type="region of interest" description="Disordered" evidence="12">
    <location>
        <begin position="661"/>
        <end position="684"/>
    </location>
</feature>
<evidence type="ECO:0000256" key="7">
    <source>
        <dbReference type="ARBA" id="ARBA00022840"/>
    </source>
</evidence>
<keyword evidence="6" id="KW-0418">Kinase</keyword>
<dbReference type="Pfam" id="PF13947">
    <property type="entry name" value="GUB_WAK_bind"/>
    <property type="match status" value="1"/>
</dbReference>
<proteinExistence type="predicted"/>
<feature type="region of interest" description="Disordered" evidence="12">
    <location>
        <begin position="295"/>
        <end position="327"/>
    </location>
</feature>
<dbReference type="Pfam" id="PF14380">
    <property type="entry name" value="WAK_assoc"/>
    <property type="match status" value="1"/>
</dbReference>
<evidence type="ECO:0000313" key="16">
    <source>
        <dbReference type="Proteomes" id="UP000813463"/>
    </source>
</evidence>
<keyword evidence="7 11" id="KW-0067">ATP-binding</keyword>
<keyword evidence="13" id="KW-0812">Transmembrane</keyword>
<dbReference type="Gene3D" id="1.10.510.10">
    <property type="entry name" value="Transferase(Phosphotransferase) domain 1"/>
    <property type="match status" value="1"/>
</dbReference>
<feature type="binding site" evidence="11">
    <location>
        <position position="394"/>
    </location>
    <ligand>
        <name>ATP</name>
        <dbReference type="ChEBI" id="CHEBI:30616"/>
    </ligand>
</feature>
<evidence type="ECO:0000313" key="17">
    <source>
        <dbReference type="RefSeq" id="XP_056696884.1"/>
    </source>
</evidence>
<comment type="subcellular location">
    <subcellularLocation>
        <location evidence="1">Membrane</location>
        <topology evidence="1">Single-pass membrane protein</topology>
    </subcellularLocation>
</comment>
<evidence type="ECO:0000256" key="4">
    <source>
        <dbReference type="ARBA" id="ARBA00022729"/>
    </source>
</evidence>
<evidence type="ECO:0000256" key="14">
    <source>
        <dbReference type="SAM" id="SignalP"/>
    </source>
</evidence>
<keyword evidence="13" id="KW-1133">Transmembrane helix</keyword>
<comment type="catalytic activity">
    <reaction evidence="9">
        <text>L-threonyl-[protein] + ATP = O-phospho-L-threonyl-[protein] + ADP + H(+)</text>
        <dbReference type="Rhea" id="RHEA:46608"/>
        <dbReference type="Rhea" id="RHEA-COMP:11060"/>
        <dbReference type="Rhea" id="RHEA-COMP:11605"/>
        <dbReference type="ChEBI" id="CHEBI:15378"/>
        <dbReference type="ChEBI" id="CHEBI:30013"/>
        <dbReference type="ChEBI" id="CHEBI:30616"/>
        <dbReference type="ChEBI" id="CHEBI:61977"/>
        <dbReference type="ChEBI" id="CHEBI:456216"/>
        <dbReference type="EC" id="2.7.11.1"/>
    </reaction>
</comment>
<dbReference type="GeneID" id="110801598"/>
<gene>
    <name evidence="17" type="primary">LOC110801598</name>
</gene>
<dbReference type="InterPro" id="IPR017441">
    <property type="entry name" value="Protein_kinase_ATP_BS"/>
</dbReference>
<keyword evidence="4 14" id="KW-0732">Signal</keyword>
<dbReference type="PROSITE" id="PS00108">
    <property type="entry name" value="PROTEIN_KINASE_ST"/>
    <property type="match status" value="1"/>
</dbReference>
<sequence length="684" mass="76375">MKPQLSRSLSSITLIFFILITSLLKFTSSYDEHFLNCSRPFNCGRIGNLKYPFWGENRAPYCGLPGFELDCLDNDVPTITFSSQKYRFLAADAQAHKLTVARDEFWDDICPSSLVNTSINNSLFEYPFNPGYLTLCYGCPVQYMISLGFLEHTDCSSNGSLTNVFFRTGMFTPNTGCKSVVNIPILKTIAPEKRVDILGVLHEGFELQWKANNDQCKTCVESGGQCGNDLHENKFTCFCPDQPYASKCPTSSGNSSTKKIVIGVSVVGGTLLVAALLCCSIFAVRRRKQSLAQAQSKGLGPSYPSTGLPSSNEFRSSQGYTTSPSTYLSQSLPSYPSSKSDFENSADVLGVKIFSYNELEEATQQFHESQELGDGGFGTVYYGKLNDGQLVAVKRLYENSCRHMGQFLNEINILARLRHKNLVTLYGCTSRKSRELLLVYEYIPNGTVADHLHGKLRSNVLPWFTRLNIAVETAEALSFLHENDVIHRDVKTTNILLENSFRVKVADFGLSRLFPNNVTHVSTAPQGTPGYVDPEYYQCYQLTEKSDVYSFGVVLAELLSSKVAVDITRHRHDINLANMAVDRIQKHAFDELIDPELGFEKDCLAQKMVKLVAEVAFQCLQQEKDARPSMKEVLESLKGIKREMENTQKQVVVDIHESDDDIGLLKNVPPPLSPETEVSNKSIR</sequence>